<keyword evidence="1" id="KW-0812">Transmembrane</keyword>
<sequence>MLPIFTAIEEIPDEVLAAGNTSTHRWLEDKLQGDSRPPEMTTYGVAGCVSAIGIALVTSLPAFKVARIRKALKQAGGATTFVKTFKRVYDEQRSRGVDFANAVQEGVNAGAHMAAPEAKQALLDLFNLGNLYSACFE</sequence>
<dbReference type="Proteomes" id="UP000596145">
    <property type="component" value="Chromosome"/>
</dbReference>
<name>A0A7T4EHV0_9CORY</name>
<organism evidence="2 4">
    <name type="scientific">Corynebacterium glucuronolyticum</name>
    <dbReference type="NCBI Taxonomy" id="39791"/>
    <lineage>
        <taxon>Bacteria</taxon>
        <taxon>Bacillati</taxon>
        <taxon>Actinomycetota</taxon>
        <taxon>Actinomycetes</taxon>
        <taxon>Mycobacteriales</taxon>
        <taxon>Corynebacteriaceae</taxon>
        <taxon>Corynebacterium</taxon>
    </lineage>
</organism>
<keyword evidence="1" id="KW-0472">Membrane</keyword>
<evidence type="ECO:0000313" key="4">
    <source>
        <dbReference type="Proteomes" id="UP000596145"/>
    </source>
</evidence>
<dbReference type="AlphaFoldDB" id="A0A7T4EHV0"/>
<keyword evidence="1" id="KW-1133">Transmembrane helix</keyword>
<dbReference type="EMBL" id="CP066007">
    <property type="protein sequence ID" value="QQB47663.1"/>
    <property type="molecule type" value="Genomic_DNA"/>
</dbReference>
<evidence type="ECO:0000313" key="2">
    <source>
        <dbReference type="EMBL" id="QQB47663.1"/>
    </source>
</evidence>
<protein>
    <submittedName>
        <fullName evidence="2">Uncharacterized protein</fullName>
    </submittedName>
</protein>
<feature type="transmembrane region" description="Helical" evidence="1">
    <location>
        <begin position="43"/>
        <end position="63"/>
    </location>
</feature>
<accession>A0A7T4EHV0</accession>
<gene>
    <name evidence="2" type="ORF">I6I10_03725</name>
    <name evidence="3" type="ORF">I6J21_11915</name>
</gene>
<dbReference type="Proteomes" id="UP000617681">
    <property type="component" value="Chromosome"/>
</dbReference>
<evidence type="ECO:0000256" key="1">
    <source>
        <dbReference type="SAM" id="Phobius"/>
    </source>
</evidence>
<dbReference type="EMBL" id="CP069534">
    <property type="protein sequence ID" value="QRP71943.1"/>
    <property type="molecule type" value="Genomic_DNA"/>
</dbReference>
<evidence type="ECO:0000313" key="3">
    <source>
        <dbReference type="EMBL" id="QRP71943.1"/>
    </source>
</evidence>
<dbReference type="OrthoDB" id="5125933at2"/>
<proteinExistence type="predicted"/>
<reference evidence="2 4" key="1">
    <citation type="submission" date="2020-12" db="EMBL/GenBank/DDBJ databases">
        <title>FDA dAtabase for Regulatory Grade micrObial Sequences (FDA-ARGOS): Supporting development and validation of Infectious Disease Dx tests.</title>
        <authorList>
            <person name="Sproer C."/>
            <person name="Gronow S."/>
            <person name="Severitt S."/>
            <person name="Schroder I."/>
            <person name="Tallon L."/>
            <person name="Sadzewicz L."/>
            <person name="Zhao X."/>
            <person name="Boylan J."/>
            <person name="Ott S."/>
            <person name="Bowen H."/>
            <person name="Vavikolanu K."/>
            <person name="Mehta A."/>
            <person name="Aluvathingal J."/>
            <person name="Nadendla S."/>
            <person name="Lowell S."/>
            <person name="Myers T."/>
            <person name="Yan Y."/>
            <person name="Sichtig H."/>
        </authorList>
    </citation>
    <scope>NUCLEOTIDE SEQUENCE [LARGE SCALE GENOMIC DNA]</scope>
    <source>
        <strain evidence="2 4">FDAARGOS_1053</strain>
        <strain evidence="3">FDAARGOS_1191</strain>
    </source>
</reference>